<dbReference type="Pfam" id="PF13439">
    <property type="entry name" value="Glyco_transf_4"/>
    <property type="match status" value="1"/>
</dbReference>
<dbReference type="RefSeq" id="WP_083345002.1">
    <property type="nucleotide sequence ID" value="NZ_LT629690.1"/>
</dbReference>
<keyword evidence="3" id="KW-0808">Transferase</keyword>
<evidence type="ECO:0000313" key="3">
    <source>
        <dbReference type="EMBL" id="SDF30092.1"/>
    </source>
</evidence>
<evidence type="ECO:0000259" key="1">
    <source>
        <dbReference type="Pfam" id="PF00534"/>
    </source>
</evidence>
<dbReference type="AlphaFoldDB" id="A0A1G7JYZ8"/>
<dbReference type="SUPFAM" id="SSF53756">
    <property type="entry name" value="UDP-Glycosyltransferase/glycogen phosphorylase"/>
    <property type="match status" value="1"/>
</dbReference>
<dbReference type="Proteomes" id="UP000182427">
    <property type="component" value="Chromosome I"/>
</dbReference>
<dbReference type="PANTHER" id="PTHR12526:SF630">
    <property type="entry name" value="GLYCOSYLTRANSFERASE"/>
    <property type="match status" value="1"/>
</dbReference>
<dbReference type="PANTHER" id="PTHR12526">
    <property type="entry name" value="GLYCOSYLTRANSFERASE"/>
    <property type="match status" value="1"/>
</dbReference>
<feature type="domain" description="Glycosyl transferase family 1" evidence="1">
    <location>
        <begin position="179"/>
        <end position="337"/>
    </location>
</feature>
<organism evidence="3 4">
    <name type="scientific">Terriglobus roseus</name>
    <dbReference type="NCBI Taxonomy" id="392734"/>
    <lineage>
        <taxon>Bacteria</taxon>
        <taxon>Pseudomonadati</taxon>
        <taxon>Acidobacteriota</taxon>
        <taxon>Terriglobia</taxon>
        <taxon>Terriglobales</taxon>
        <taxon>Acidobacteriaceae</taxon>
        <taxon>Terriglobus</taxon>
    </lineage>
</organism>
<gene>
    <name evidence="3" type="ORF">SAMN05444167_1996</name>
</gene>
<feature type="domain" description="Glycosyltransferase subfamily 4-like N-terminal" evidence="2">
    <location>
        <begin position="14"/>
        <end position="170"/>
    </location>
</feature>
<keyword evidence="4" id="KW-1185">Reference proteome</keyword>
<sequence>MRVLQLVSSSGFYGAERMINLLASSLNQAGEQVYLGLFNADSASCAQVVREADQNSIPVWNLRCRGRWDWRAVHDLANFLKVNRIDVLHTHGYKANIYGFLAARLAGCAIVATCHNWTKRTNALQKYAALDQIFLRWFDTVIAVSQGIITELRHNKVRRIRMIANGIDVAKYQAASNHSRQDQPVVIGCLSRLSKEKGVDVLLWALPRILDRYPNLHCCVAGEGPERESLEALAAKLGVANAFHMPGFCDDTADFLKLCTIVVQPSRMEAMPLAILEAMAAGKAIVASAVGEIPRLLEDGHAGLLVPPDSPEKLADAVLTLLKDEALRQSVERRAAQKAAAQFDVATMTAEYQKVYRTVASTRQPQRHLAHADRMDMQA</sequence>
<dbReference type="CDD" id="cd03801">
    <property type="entry name" value="GT4_PimA-like"/>
    <property type="match status" value="1"/>
</dbReference>
<dbReference type="InterPro" id="IPR001296">
    <property type="entry name" value="Glyco_trans_1"/>
</dbReference>
<evidence type="ECO:0000259" key="2">
    <source>
        <dbReference type="Pfam" id="PF13439"/>
    </source>
</evidence>
<name>A0A1G7JYZ8_9BACT</name>
<accession>A0A1G7JYZ8</accession>
<proteinExistence type="predicted"/>
<protein>
    <submittedName>
        <fullName evidence="3">Glycosyltransferase involved in cell wall bisynthesis</fullName>
    </submittedName>
</protein>
<dbReference type="Pfam" id="PF00534">
    <property type="entry name" value="Glycos_transf_1"/>
    <property type="match status" value="1"/>
</dbReference>
<dbReference type="GO" id="GO:0016757">
    <property type="term" value="F:glycosyltransferase activity"/>
    <property type="evidence" value="ECO:0007669"/>
    <property type="project" value="InterPro"/>
</dbReference>
<reference evidence="3 4" key="1">
    <citation type="submission" date="2016-10" db="EMBL/GenBank/DDBJ databases">
        <authorList>
            <person name="de Groot N.N."/>
        </authorList>
    </citation>
    <scope>NUCLEOTIDE SEQUENCE [LARGE SCALE GENOMIC DNA]</scope>
    <source>
        <strain evidence="3 4">GAS232</strain>
    </source>
</reference>
<dbReference type="Gene3D" id="3.40.50.2000">
    <property type="entry name" value="Glycogen Phosphorylase B"/>
    <property type="match status" value="2"/>
</dbReference>
<dbReference type="OrthoDB" id="3199616at2"/>
<dbReference type="EMBL" id="LT629690">
    <property type="protein sequence ID" value="SDF30092.1"/>
    <property type="molecule type" value="Genomic_DNA"/>
</dbReference>
<dbReference type="InterPro" id="IPR028098">
    <property type="entry name" value="Glyco_trans_4-like_N"/>
</dbReference>
<evidence type="ECO:0000313" key="4">
    <source>
        <dbReference type="Proteomes" id="UP000182427"/>
    </source>
</evidence>